<keyword evidence="3" id="KW-1185">Reference proteome</keyword>
<sequence>MGAPLEESKKSKLNEALYWLESMLKGRTWLAAEHFTIADLTCGVTVSQIEAFEFDLRSYPKVRDWLQRFKDELEPYGYQEINQSGAEVLAEMFKAKLLK</sequence>
<evidence type="ECO:0000313" key="2">
    <source>
        <dbReference type="EnsemblMetazoa" id="MESCA000630-PA"/>
    </source>
</evidence>
<dbReference type="CDD" id="cd03177">
    <property type="entry name" value="GST_C_Delta_Epsilon"/>
    <property type="match status" value="1"/>
</dbReference>
<dbReference type="STRING" id="36166.T1GBJ6"/>
<dbReference type="PROSITE" id="PS50405">
    <property type="entry name" value="GST_CTER"/>
    <property type="match status" value="1"/>
</dbReference>
<dbReference type="EnsemblMetazoa" id="MESCA000630-RA">
    <property type="protein sequence ID" value="MESCA000630-PA"/>
    <property type="gene ID" value="MESCA000630"/>
</dbReference>
<dbReference type="InterPro" id="IPR004046">
    <property type="entry name" value="GST_C"/>
</dbReference>
<dbReference type="EMBL" id="CAQQ02094537">
    <property type="status" value="NOT_ANNOTATED_CDS"/>
    <property type="molecule type" value="Genomic_DNA"/>
</dbReference>
<dbReference type="PANTHER" id="PTHR43969">
    <property type="entry name" value="GLUTATHIONE S TRANSFERASE D10, ISOFORM A-RELATED"/>
    <property type="match status" value="1"/>
</dbReference>
<dbReference type="GO" id="GO:0006749">
    <property type="term" value="P:glutathione metabolic process"/>
    <property type="evidence" value="ECO:0007669"/>
    <property type="project" value="TreeGrafter"/>
</dbReference>
<dbReference type="HOGENOM" id="CLU_2323043_0_0_1"/>
<organism evidence="2 3">
    <name type="scientific">Megaselia scalaris</name>
    <name type="common">Humpbacked fly</name>
    <name type="synonym">Phora scalaris</name>
    <dbReference type="NCBI Taxonomy" id="36166"/>
    <lineage>
        <taxon>Eukaryota</taxon>
        <taxon>Metazoa</taxon>
        <taxon>Ecdysozoa</taxon>
        <taxon>Arthropoda</taxon>
        <taxon>Hexapoda</taxon>
        <taxon>Insecta</taxon>
        <taxon>Pterygota</taxon>
        <taxon>Neoptera</taxon>
        <taxon>Endopterygota</taxon>
        <taxon>Diptera</taxon>
        <taxon>Brachycera</taxon>
        <taxon>Muscomorpha</taxon>
        <taxon>Platypezoidea</taxon>
        <taxon>Phoridae</taxon>
        <taxon>Megaseliini</taxon>
        <taxon>Megaselia</taxon>
    </lineage>
</organism>
<dbReference type="AlphaFoldDB" id="T1GBJ6"/>
<accession>T1GBJ6</accession>
<dbReference type="SUPFAM" id="SSF47616">
    <property type="entry name" value="GST C-terminal domain-like"/>
    <property type="match status" value="1"/>
</dbReference>
<name>T1GBJ6_MEGSC</name>
<feature type="domain" description="GST C-terminal" evidence="1">
    <location>
        <begin position="1"/>
        <end position="88"/>
    </location>
</feature>
<evidence type="ECO:0000313" key="3">
    <source>
        <dbReference type="Proteomes" id="UP000015102"/>
    </source>
</evidence>
<proteinExistence type="predicted"/>
<protein>
    <recommendedName>
        <fullName evidence="1">GST C-terminal domain-containing protein</fullName>
    </recommendedName>
</protein>
<dbReference type="GO" id="GO:0004364">
    <property type="term" value="F:glutathione transferase activity"/>
    <property type="evidence" value="ECO:0007669"/>
    <property type="project" value="TreeGrafter"/>
</dbReference>
<reference evidence="3" key="1">
    <citation type="submission" date="2013-02" db="EMBL/GenBank/DDBJ databases">
        <authorList>
            <person name="Hughes D."/>
        </authorList>
    </citation>
    <scope>NUCLEOTIDE SEQUENCE</scope>
    <source>
        <strain>Durham</strain>
        <strain evidence="3">NC isolate 2 -- Noor lab</strain>
    </source>
</reference>
<dbReference type="Proteomes" id="UP000015102">
    <property type="component" value="Unassembled WGS sequence"/>
</dbReference>
<evidence type="ECO:0000259" key="1">
    <source>
        <dbReference type="PROSITE" id="PS50405"/>
    </source>
</evidence>
<dbReference type="PANTHER" id="PTHR43969:SF2">
    <property type="entry name" value="GLUTATHIONE S TRANSFERASE D11, ISOFORM B"/>
    <property type="match status" value="1"/>
</dbReference>
<dbReference type="OMA" id="YWLESML"/>
<reference evidence="2" key="2">
    <citation type="submission" date="2015-06" db="UniProtKB">
        <authorList>
            <consortium name="EnsemblMetazoa"/>
        </authorList>
    </citation>
    <scope>IDENTIFICATION</scope>
</reference>
<dbReference type="InterPro" id="IPR036282">
    <property type="entry name" value="Glutathione-S-Trfase_C_sf"/>
</dbReference>
<dbReference type="InterPro" id="IPR010987">
    <property type="entry name" value="Glutathione-S-Trfase_C-like"/>
</dbReference>
<dbReference type="Pfam" id="PF00043">
    <property type="entry name" value="GST_C"/>
    <property type="match status" value="1"/>
</dbReference>
<dbReference type="Gene3D" id="1.20.1050.10">
    <property type="match status" value="1"/>
</dbReference>